<proteinExistence type="predicted"/>
<name>A0ACD4NKR5_9HYPH</name>
<protein>
    <submittedName>
        <fullName evidence="1">Uncharacterized protein</fullName>
    </submittedName>
</protein>
<evidence type="ECO:0000313" key="1">
    <source>
        <dbReference type="EMBL" id="WAJ27351.1"/>
    </source>
</evidence>
<organism evidence="1 2">
    <name type="scientific">Antarcticirhabdus aurantiaca</name>
    <dbReference type="NCBI Taxonomy" id="2606717"/>
    <lineage>
        <taxon>Bacteria</taxon>
        <taxon>Pseudomonadati</taxon>
        <taxon>Pseudomonadota</taxon>
        <taxon>Alphaproteobacteria</taxon>
        <taxon>Hyphomicrobiales</taxon>
        <taxon>Aurantimonadaceae</taxon>
        <taxon>Antarcticirhabdus</taxon>
    </lineage>
</organism>
<dbReference type="EMBL" id="CP113520">
    <property type="protein sequence ID" value="WAJ27351.1"/>
    <property type="molecule type" value="Genomic_DNA"/>
</dbReference>
<accession>A0ACD4NKR5</accession>
<gene>
    <name evidence="1" type="ORF">OXU80_21240</name>
</gene>
<keyword evidence="2" id="KW-1185">Reference proteome</keyword>
<dbReference type="Proteomes" id="UP001163223">
    <property type="component" value="Chromosome"/>
</dbReference>
<reference evidence="1" key="1">
    <citation type="submission" date="2022-11" db="EMBL/GenBank/DDBJ databases">
        <title>beta-Carotene-producing bacterium, Jeongeuplla avenae sp. nov., alleviates the salt stress of Arabidopsis seedlings.</title>
        <authorList>
            <person name="Jiang L."/>
            <person name="Lee J."/>
        </authorList>
    </citation>
    <scope>NUCLEOTIDE SEQUENCE</scope>
    <source>
        <strain evidence="1">DY_R2A_6</strain>
    </source>
</reference>
<evidence type="ECO:0000313" key="2">
    <source>
        <dbReference type="Proteomes" id="UP001163223"/>
    </source>
</evidence>
<sequence>MSAAQTAATASMSDKARSIFAFAAYYALLSGDPVREVVLDDGQGHHADADGVKELQSAGLIEPQGAKARLTDEGQAVLGKVIAAIRGVDA</sequence>